<dbReference type="Proteomes" id="UP001524435">
    <property type="component" value="Unassembled WGS sequence"/>
</dbReference>
<keyword evidence="6 9" id="KW-0808">Transferase</keyword>
<dbReference type="NCBIfam" id="TIGR00453">
    <property type="entry name" value="ispD"/>
    <property type="match status" value="1"/>
</dbReference>
<dbReference type="InterPro" id="IPR050088">
    <property type="entry name" value="IspD/TarI_cytidylyltransf_bact"/>
</dbReference>
<gene>
    <name evidence="9" type="primary">ispD</name>
    <name evidence="9" type="ORF">NE663_09810</name>
</gene>
<evidence type="ECO:0000256" key="5">
    <source>
        <dbReference type="ARBA" id="ARBA00019056"/>
    </source>
</evidence>
<dbReference type="SUPFAM" id="SSF53448">
    <property type="entry name" value="Nucleotide-diphospho-sugar transferases"/>
    <property type="match status" value="1"/>
</dbReference>
<evidence type="ECO:0000313" key="10">
    <source>
        <dbReference type="Proteomes" id="UP001524435"/>
    </source>
</evidence>
<dbReference type="InterPro" id="IPR029044">
    <property type="entry name" value="Nucleotide-diphossugar_trans"/>
</dbReference>
<evidence type="ECO:0000256" key="2">
    <source>
        <dbReference type="ARBA" id="ARBA00004787"/>
    </source>
</evidence>
<dbReference type="Gene3D" id="3.90.550.10">
    <property type="entry name" value="Spore Coat Polysaccharide Biosynthesis Protein SpsA, Chain A"/>
    <property type="match status" value="1"/>
</dbReference>
<evidence type="ECO:0000313" key="9">
    <source>
        <dbReference type="EMBL" id="MCQ5122552.1"/>
    </source>
</evidence>
<evidence type="ECO:0000256" key="1">
    <source>
        <dbReference type="ARBA" id="ARBA00001282"/>
    </source>
</evidence>
<comment type="similarity">
    <text evidence="3">Belongs to the IspD/TarI cytidylyltransferase family. IspD subfamily.</text>
</comment>
<name>A0ABT1SMT9_9FIRM</name>
<accession>A0ABT1SMT9</accession>
<evidence type="ECO:0000256" key="7">
    <source>
        <dbReference type="ARBA" id="ARBA00022695"/>
    </source>
</evidence>
<proteinExistence type="inferred from homology"/>
<dbReference type="PANTHER" id="PTHR32125:SF4">
    <property type="entry name" value="2-C-METHYL-D-ERYTHRITOL 4-PHOSPHATE CYTIDYLYLTRANSFERASE, CHLOROPLASTIC"/>
    <property type="match status" value="1"/>
</dbReference>
<evidence type="ECO:0000256" key="4">
    <source>
        <dbReference type="ARBA" id="ARBA00012526"/>
    </source>
</evidence>
<evidence type="ECO:0000256" key="8">
    <source>
        <dbReference type="ARBA" id="ARBA00023229"/>
    </source>
</evidence>
<evidence type="ECO:0000256" key="6">
    <source>
        <dbReference type="ARBA" id="ARBA00022679"/>
    </source>
</evidence>
<dbReference type="EMBL" id="JANGCH010000018">
    <property type="protein sequence ID" value="MCQ5122552.1"/>
    <property type="molecule type" value="Genomic_DNA"/>
</dbReference>
<keyword evidence="10" id="KW-1185">Reference proteome</keyword>
<keyword evidence="8" id="KW-0414">Isoprene biosynthesis</keyword>
<reference evidence="9 10" key="1">
    <citation type="submission" date="2022-06" db="EMBL/GenBank/DDBJ databases">
        <title>Isolation of gut microbiota from human fecal samples.</title>
        <authorList>
            <person name="Pamer E.G."/>
            <person name="Barat B."/>
            <person name="Waligurski E."/>
            <person name="Medina S."/>
            <person name="Paddock L."/>
            <person name="Mostad J."/>
        </authorList>
    </citation>
    <scope>NUCLEOTIDE SEQUENCE [LARGE SCALE GENOMIC DNA]</scope>
    <source>
        <strain evidence="9 10">DFI.6.1</strain>
    </source>
</reference>
<dbReference type="InterPro" id="IPR034683">
    <property type="entry name" value="IspD/TarI"/>
</dbReference>
<comment type="pathway">
    <text evidence="2">Isoprenoid biosynthesis; isopentenyl diphosphate biosynthesis via DXP pathway; isopentenyl diphosphate from 1-deoxy-D-xylulose 5-phosphate: step 2/6.</text>
</comment>
<keyword evidence="7 9" id="KW-0548">Nucleotidyltransferase</keyword>
<dbReference type="CDD" id="cd02516">
    <property type="entry name" value="CDP-ME_synthetase"/>
    <property type="match status" value="1"/>
</dbReference>
<comment type="caution">
    <text evidence="9">The sequence shown here is derived from an EMBL/GenBank/DDBJ whole genome shotgun (WGS) entry which is preliminary data.</text>
</comment>
<sequence length="212" mass="23495">MKYSTIVVAAGSGSRTGLGYNKMFYRLPSGRCIIEESVRLFLRDDDCREVIIVCRKEEQADFQKLFAAKKIRYVSGGATRGESVYHGLCTVTQDHVLVHDGARPYLDEESLKRLLKKTAETGACLLAVPVKDTIKVVENGLVSATPKRELLWCAQTPQAFSSALLKQCYEKTMKEQAVLSDDAAVVEYCGHAVHVVMGNYENSKVTTADDLH</sequence>
<dbReference type="Pfam" id="PF01128">
    <property type="entry name" value="IspD"/>
    <property type="match status" value="1"/>
</dbReference>
<dbReference type="InterPro" id="IPR018294">
    <property type="entry name" value="ISPD_synthase_CS"/>
</dbReference>
<dbReference type="EC" id="2.7.7.60" evidence="4"/>
<protein>
    <recommendedName>
        <fullName evidence="5">2-C-methyl-D-erythritol 4-phosphate cytidylyltransferase</fullName>
        <ecNumber evidence="4">2.7.7.60</ecNumber>
    </recommendedName>
</protein>
<dbReference type="GO" id="GO:0050518">
    <property type="term" value="F:2-C-methyl-D-erythritol 4-phosphate cytidylyltransferase activity"/>
    <property type="evidence" value="ECO:0007669"/>
    <property type="project" value="UniProtKB-EC"/>
</dbReference>
<dbReference type="RefSeq" id="WP_102268072.1">
    <property type="nucleotide sequence ID" value="NZ_JANGCH010000018.1"/>
</dbReference>
<evidence type="ECO:0000256" key="3">
    <source>
        <dbReference type="ARBA" id="ARBA00009789"/>
    </source>
</evidence>
<dbReference type="PROSITE" id="PS01295">
    <property type="entry name" value="ISPD"/>
    <property type="match status" value="1"/>
</dbReference>
<comment type="catalytic activity">
    <reaction evidence="1">
        <text>2-C-methyl-D-erythritol 4-phosphate + CTP + H(+) = 4-CDP-2-C-methyl-D-erythritol + diphosphate</text>
        <dbReference type="Rhea" id="RHEA:13429"/>
        <dbReference type="ChEBI" id="CHEBI:15378"/>
        <dbReference type="ChEBI" id="CHEBI:33019"/>
        <dbReference type="ChEBI" id="CHEBI:37563"/>
        <dbReference type="ChEBI" id="CHEBI:57823"/>
        <dbReference type="ChEBI" id="CHEBI:58262"/>
        <dbReference type="EC" id="2.7.7.60"/>
    </reaction>
</comment>
<organism evidence="9 10">
    <name type="scientific">Massilicoli timonensis</name>
    <dbReference type="NCBI Taxonomy" id="2015901"/>
    <lineage>
        <taxon>Bacteria</taxon>
        <taxon>Bacillati</taxon>
        <taxon>Bacillota</taxon>
        <taxon>Erysipelotrichia</taxon>
        <taxon>Erysipelotrichales</taxon>
        <taxon>Erysipelotrichaceae</taxon>
        <taxon>Massilicoli</taxon>
    </lineage>
</organism>
<dbReference type="InterPro" id="IPR001228">
    <property type="entry name" value="IspD"/>
</dbReference>
<dbReference type="PANTHER" id="PTHR32125">
    <property type="entry name" value="2-C-METHYL-D-ERYTHRITOL 4-PHOSPHATE CYTIDYLYLTRANSFERASE, CHLOROPLASTIC"/>
    <property type="match status" value="1"/>
</dbReference>